<dbReference type="OrthoDB" id="9781189at2"/>
<accession>A0A5B2VN87</accession>
<dbReference type="InterPro" id="IPR001279">
    <property type="entry name" value="Metallo-B-lactamas"/>
</dbReference>
<dbReference type="AlphaFoldDB" id="A0A5B2VN87"/>
<evidence type="ECO:0000313" key="2">
    <source>
        <dbReference type="EMBL" id="KAA2241113.1"/>
    </source>
</evidence>
<protein>
    <submittedName>
        <fullName evidence="2">MBL fold metallo-hydrolase</fullName>
    </submittedName>
</protein>
<comment type="caution">
    <text evidence="2">The sequence shown here is derived from an EMBL/GenBank/DDBJ whole genome shotgun (WGS) entry which is preliminary data.</text>
</comment>
<gene>
    <name evidence="2" type="ORF">F0L46_04755</name>
</gene>
<dbReference type="Gene3D" id="3.60.15.10">
    <property type="entry name" value="Ribonuclease Z/Hydroxyacylglutathione hydrolase-like"/>
    <property type="match status" value="1"/>
</dbReference>
<dbReference type="RefSeq" id="WP_149815894.1">
    <property type="nucleotide sequence ID" value="NZ_VUOA01000009.1"/>
</dbReference>
<dbReference type="PANTHER" id="PTHR42663">
    <property type="entry name" value="HYDROLASE C777.06C-RELATED-RELATED"/>
    <property type="match status" value="1"/>
</dbReference>
<feature type="domain" description="Metallo-beta-lactamase" evidence="1">
    <location>
        <begin position="36"/>
        <end position="236"/>
    </location>
</feature>
<dbReference type="GO" id="GO:0016787">
    <property type="term" value="F:hydrolase activity"/>
    <property type="evidence" value="ECO:0007669"/>
    <property type="project" value="UniProtKB-KW"/>
</dbReference>
<dbReference type="CDD" id="cd16279">
    <property type="entry name" value="metallo-hydrolase-like_MBL-fold"/>
    <property type="match status" value="1"/>
</dbReference>
<name>A0A5B2VN87_9HYPH</name>
<dbReference type="EMBL" id="VUOA01000009">
    <property type="protein sequence ID" value="KAA2241113.1"/>
    <property type="molecule type" value="Genomic_DNA"/>
</dbReference>
<evidence type="ECO:0000259" key="1">
    <source>
        <dbReference type="SMART" id="SM00849"/>
    </source>
</evidence>
<evidence type="ECO:0000313" key="3">
    <source>
        <dbReference type="Proteomes" id="UP000323142"/>
    </source>
</evidence>
<reference evidence="2 3" key="2">
    <citation type="submission" date="2019-09" db="EMBL/GenBank/DDBJ databases">
        <authorList>
            <person name="Jin C."/>
        </authorList>
    </citation>
    <scope>NUCLEOTIDE SEQUENCE [LARGE SCALE GENOMIC DNA]</scope>
    <source>
        <strain evidence="2 3">BN140002</strain>
    </source>
</reference>
<keyword evidence="2" id="KW-0378">Hydrolase</keyword>
<dbReference type="Pfam" id="PF12706">
    <property type="entry name" value="Lactamase_B_2"/>
    <property type="match status" value="1"/>
</dbReference>
<sequence>MSLAITILGCGSSGGVPRVGSGWGACDPNDPRNRRRRCSVLVERRSGEGTTNVLVDTSPDLREQLLGAGVTRLDAVLLTHEHADHTHGIDDLRPLVIQMRRRMPLYMDAETRAVIRARFAYCFETPPGSDYPPILDEREIHHEAPIRIEGPGGAIEALPLPVRHGTIGALGFRFGDLAYVPDVSTMPESTERLLHGLDVLVIDALRYTPHPTHYSVAEALALIERTRPARAVLTNLHSDLDYERLKSELPPYVTPAFDGLRIDGAGA</sequence>
<dbReference type="SUPFAM" id="SSF56281">
    <property type="entry name" value="Metallo-hydrolase/oxidoreductase"/>
    <property type="match status" value="1"/>
</dbReference>
<organism evidence="2 3">
    <name type="scientific">Salinarimonas soli</name>
    <dbReference type="NCBI Taxonomy" id="1638099"/>
    <lineage>
        <taxon>Bacteria</taxon>
        <taxon>Pseudomonadati</taxon>
        <taxon>Pseudomonadota</taxon>
        <taxon>Alphaproteobacteria</taxon>
        <taxon>Hyphomicrobiales</taxon>
        <taxon>Salinarimonadaceae</taxon>
        <taxon>Salinarimonas</taxon>
    </lineage>
</organism>
<dbReference type="PANTHER" id="PTHR42663:SF6">
    <property type="entry name" value="HYDROLASE C777.06C-RELATED"/>
    <property type="match status" value="1"/>
</dbReference>
<reference evidence="2 3" key="1">
    <citation type="submission" date="2019-09" db="EMBL/GenBank/DDBJ databases">
        <title>Salinarimonas rosea gen. nov., sp. nov., a new member of the a-2 subgroup of the Proteobacteria.</title>
        <authorList>
            <person name="Liu J."/>
        </authorList>
    </citation>
    <scope>NUCLEOTIDE SEQUENCE [LARGE SCALE GENOMIC DNA]</scope>
    <source>
        <strain evidence="2 3">BN140002</strain>
    </source>
</reference>
<dbReference type="SMART" id="SM00849">
    <property type="entry name" value="Lactamase_B"/>
    <property type="match status" value="1"/>
</dbReference>
<keyword evidence="3" id="KW-1185">Reference proteome</keyword>
<dbReference type="InterPro" id="IPR036866">
    <property type="entry name" value="RibonucZ/Hydroxyglut_hydro"/>
</dbReference>
<proteinExistence type="predicted"/>
<dbReference type="Proteomes" id="UP000323142">
    <property type="component" value="Unassembled WGS sequence"/>
</dbReference>